<dbReference type="PRINTS" id="PR00035">
    <property type="entry name" value="HTHGNTR"/>
</dbReference>
<evidence type="ECO:0000259" key="4">
    <source>
        <dbReference type="PROSITE" id="PS50949"/>
    </source>
</evidence>
<organism evidence="5 6">
    <name type="scientific">Labedaea rhizosphaerae</name>
    <dbReference type="NCBI Taxonomy" id="598644"/>
    <lineage>
        <taxon>Bacteria</taxon>
        <taxon>Bacillati</taxon>
        <taxon>Actinomycetota</taxon>
        <taxon>Actinomycetes</taxon>
        <taxon>Pseudonocardiales</taxon>
        <taxon>Pseudonocardiaceae</taxon>
        <taxon>Labedaea</taxon>
    </lineage>
</organism>
<proteinExistence type="predicted"/>
<keyword evidence="3" id="KW-0804">Transcription</keyword>
<dbReference type="EMBL" id="SNXZ01000003">
    <property type="protein sequence ID" value="TDP97529.1"/>
    <property type="molecule type" value="Genomic_DNA"/>
</dbReference>
<dbReference type="InterPro" id="IPR036390">
    <property type="entry name" value="WH_DNA-bd_sf"/>
</dbReference>
<dbReference type="RefSeq" id="WP_133850718.1">
    <property type="nucleotide sequence ID" value="NZ_SNXZ01000003.1"/>
</dbReference>
<keyword evidence="1" id="KW-0805">Transcription regulation</keyword>
<dbReference type="Pfam" id="PF07729">
    <property type="entry name" value="FCD"/>
    <property type="match status" value="1"/>
</dbReference>
<dbReference type="Pfam" id="PF00392">
    <property type="entry name" value="GntR"/>
    <property type="match status" value="1"/>
</dbReference>
<dbReference type="AlphaFoldDB" id="A0A4R6SBU6"/>
<name>A0A4R6SBU6_LABRH</name>
<dbReference type="GO" id="GO:0003677">
    <property type="term" value="F:DNA binding"/>
    <property type="evidence" value="ECO:0007669"/>
    <property type="project" value="UniProtKB-KW"/>
</dbReference>
<protein>
    <submittedName>
        <fullName evidence="5">GntR family transcriptional regulator</fullName>
    </submittedName>
</protein>
<evidence type="ECO:0000256" key="3">
    <source>
        <dbReference type="ARBA" id="ARBA00023163"/>
    </source>
</evidence>
<gene>
    <name evidence="5" type="ORF">EV186_103493</name>
</gene>
<dbReference type="SUPFAM" id="SSF48008">
    <property type="entry name" value="GntR ligand-binding domain-like"/>
    <property type="match status" value="1"/>
</dbReference>
<dbReference type="InterPro" id="IPR008920">
    <property type="entry name" value="TF_FadR/GntR_C"/>
</dbReference>
<feature type="domain" description="HTH gntR-type" evidence="4">
    <location>
        <begin position="10"/>
        <end position="78"/>
    </location>
</feature>
<accession>A0A4R6SBU6</accession>
<dbReference type="SMART" id="SM00345">
    <property type="entry name" value="HTH_GNTR"/>
    <property type="match status" value="1"/>
</dbReference>
<keyword evidence="6" id="KW-1185">Reference proteome</keyword>
<dbReference type="InterPro" id="IPR000524">
    <property type="entry name" value="Tscrpt_reg_HTH_GntR"/>
</dbReference>
<dbReference type="Gene3D" id="1.10.10.10">
    <property type="entry name" value="Winged helix-like DNA-binding domain superfamily/Winged helix DNA-binding domain"/>
    <property type="match status" value="1"/>
</dbReference>
<dbReference type="SUPFAM" id="SSF46785">
    <property type="entry name" value="Winged helix' DNA-binding domain"/>
    <property type="match status" value="1"/>
</dbReference>
<evidence type="ECO:0000313" key="6">
    <source>
        <dbReference type="Proteomes" id="UP000295444"/>
    </source>
</evidence>
<keyword evidence="2" id="KW-0238">DNA-binding</keyword>
<dbReference type="Gene3D" id="1.20.120.530">
    <property type="entry name" value="GntR ligand-binding domain-like"/>
    <property type="match status" value="1"/>
</dbReference>
<dbReference type="PANTHER" id="PTHR43537">
    <property type="entry name" value="TRANSCRIPTIONAL REGULATOR, GNTR FAMILY"/>
    <property type="match status" value="1"/>
</dbReference>
<dbReference type="GO" id="GO:0003700">
    <property type="term" value="F:DNA-binding transcription factor activity"/>
    <property type="evidence" value="ECO:0007669"/>
    <property type="project" value="InterPro"/>
</dbReference>
<sequence>MSGVQAAGPRASAQEVAYDWLKRHICGLPRTDSVFLSESEIAAAANTSRTPVREALLRLETEGFVQIIPKRGIFVPAISDAEVDAAMQARQLLEDWCVRRSAAVAETLVPQLERLLGEQAALVDDPAGFIEADRAFHRAIVVRAGNPVLTGFYESLRERQVRMGLTALAAEPGRPAVVLDEHETIVAALRTGDPETAAVALREHLASTLHTLNRLR</sequence>
<dbReference type="InterPro" id="IPR036388">
    <property type="entry name" value="WH-like_DNA-bd_sf"/>
</dbReference>
<dbReference type="InterPro" id="IPR011711">
    <property type="entry name" value="GntR_C"/>
</dbReference>
<dbReference type="PROSITE" id="PS50949">
    <property type="entry name" value="HTH_GNTR"/>
    <property type="match status" value="1"/>
</dbReference>
<evidence type="ECO:0000256" key="2">
    <source>
        <dbReference type="ARBA" id="ARBA00023125"/>
    </source>
</evidence>
<dbReference type="OrthoDB" id="3186208at2"/>
<evidence type="ECO:0000313" key="5">
    <source>
        <dbReference type="EMBL" id="TDP97529.1"/>
    </source>
</evidence>
<dbReference type="PANTHER" id="PTHR43537:SF24">
    <property type="entry name" value="GLUCONATE OPERON TRANSCRIPTIONAL REPRESSOR"/>
    <property type="match status" value="1"/>
</dbReference>
<reference evidence="5 6" key="1">
    <citation type="submission" date="2019-03" db="EMBL/GenBank/DDBJ databases">
        <title>Genomic Encyclopedia of Type Strains, Phase IV (KMG-IV): sequencing the most valuable type-strain genomes for metagenomic binning, comparative biology and taxonomic classification.</title>
        <authorList>
            <person name="Goeker M."/>
        </authorList>
    </citation>
    <scope>NUCLEOTIDE SEQUENCE [LARGE SCALE GENOMIC DNA]</scope>
    <source>
        <strain evidence="5 6">DSM 45361</strain>
    </source>
</reference>
<dbReference type="Proteomes" id="UP000295444">
    <property type="component" value="Unassembled WGS sequence"/>
</dbReference>
<comment type="caution">
    <text evidence="5">The sequence shown here is derived from an EMBL/GenBank/DDBJ whole genome shotgun (WGS) entry which is preliminary data.</text>
</comment>
<dbReference type="SMART" id="SM00895">
    <property type="entry name" value="FCD"/>
    <property type="match status" value="1"/>
</dbReference>
<evidence type="ECO:0000256" key="1">
    <source>
        <dbReference type="ARBA" id="ARBA00023015"/>
    </source>
</evidence>